<dbReference type="PANTHER" id="PTHR33993:SF14">
    <property type="entry name" value="GB|AAF24581.1"/>
    <property type="match status" value="1"/>
</dbReference>
<dbReference type="PROSITE" id="PS51819">
    <property type="entry name" value="VOC"/>
    <property type="match status" value="2"/>
</dbReference>
<sequence>MASQQGRFVWYELMTTDTAAAERFYREVVGWSAADAGMPDMAYTILSAGEAPVGGLMALPAEVAAAGGQPGWIGYIAVDDAEAMAERAKAAGGAVHRAPEDTPGIGRFAVIGDPHGAVFALFQATDGGEGPPAAPMGTPGHVGWRELMAGDLDSAFTFYAGLFGWTKAEAHDMGPMGVYQLFATGGETAGGMMTKPAEVPAPYWGYYFNVPEIEAAAARVKAAGGQLINGPMEVPGGSWVMQGLDPQGALFALVAPPKG</sequence>
<name>A0ABV7KYL0_9PROT</name>
<feature type="domain" description="VOC" evidence="1">
    <location>
        <begin position="7"/>
        <end position="124"/>
    </location>
</feature>
<dbReference type="SUPFAM" id="SSF54593">
    <property type="entry name" value="Glyoxalase/Bleomycin resistance protein/Dihydroxybiphenyl dioxygenase"/>
    <property type="match status" value="2"/>
</dbReference>
<feature type="domain" description="VOC" evidence="1">
    <location>
        <begin position="138"/>
        <end position="256"/>
    </location>
</feature>
<dbReference type="PANTHER" id="PTHR33993">
    <property type="entry name" value="GLYOXALASE-RELATED"/>
    <property type="match status" value="1"/>
</dbReference>
<protein>
    <submittedName>
        <fullName evidence="2">VOC family protein</fullName>
    </submittedName>
</protein>
<dbReference type="RefSeq" id="WP_379899700.1">
    <property type="nucleotide sequence ID" value="NZ_JBHRTR010000023.1"/>
</dbReference>
<dbReference type="Pfam" id="PF00903">
    <property type="entry name" value="Glyoxalase"/>
    <property type="match status" value="2"/>
</dbReference>
<reference evidence="3" key="1">
    <citation type="journal article" date="2019" name="Int. J. Syst. Evol. Microbiol.">
        <title>The Global Catalogue of Microorganisms (GCM) 10K type strain sequencing project: providing services to taxonomists for standard genome sequencing and annotation.</title>
        <authorList>
            <consortium name="The Broad Institute Genomics Platform"/>
            <consortium name="The Broad Institute Genome Sequencing Center for Infectious Disease"/>
            <person name="Wu L."/>
            <person name="Ma J."/>
        </authorList>
    </citation>
    <scope>NUCLEOTIDE SEQUENCE [LARGE SCALE GENOMIC DNA]</scope>
    <source>
        <strain evidence="3">KCTC 42964</strain>
    </source>
</reference>
<evidence type="ECO:0000259" key="1">
    <source>
        <dbReference type="PROSITE" id="PS51819"/>
    </source>
</evidence>
<dbReference type="InterPro" id="IPR052164">
    <property type="entry name" value="Anthracycline_SecMetBiosynth"/>
</dbReference>
<dbReference type="Gene3D" id="3.10.180.10">
    <property type="entry name" value="2,3-Dihydroxybiphenyl 1,2-Dioxygenase, domain 1"/>
    <property type="match status" value="2"/>
</dbReference>
<proteinExistence type="predicted"/>
<keyword evidence="3" id="KW-1185">Reference proteome</keyword>
<evidence type="ECO:0000313" key="2">
    <source>
        <dbReference type="EMBL" id="MFC3227503.1"/>
    </source>
</evidence>
<comment type="caution">
    <text evidence="2">The sequence shown here is derived from an EMBL/GenBank/DDBJ whole genome shotgun (WGS) entry which is preliminary data.</text>
</comment>
<dbReference type="Proteomes" id="UP001595528">
    <property type="component" value="Unassembled WGS sequence"/>
</dbReference>
<dbReference type="CDD" id="cd07247">
    <property type="entry name" value="SgaA_N_like"/>
    <property type="match status" value="2"/>
</dbReference>
<organism evidence="2 3">
    <name type="scientific">Marinibaculum pumilum</name>
    <dbReference type="NCBI Taxonomy" id="1766165"/>
    <lineage>
        <taxon>Bacteria</taxon>
        <taxon>Pseudomonadati</taxon>
        <taxon>Pseudomonadota</taxon>
        <taxon>Alphaproteobacteria</taxon>
        <taxon>Rhodospirillales</taxon>
        <taxon>Rhodospirillaceae</taxon>
        <taxon>Marinibaculum</taxon>
    </lineage>
</organism>
<dbReference type="EMBL" id="JBHRTR010000023">
    <property type="protein sequence ID" value="MFC3227503.1"/>
    <property type="molecule type" value="Genomic_DNA"/>
</dbReference>
<dbReference type="InterPro" id="IPR004360">
    <property type="entry name" value="Glyas_Fos-R_dOase_dom"/>
</dbReference>
<evidence type="ECO:0000313" key="3">
    <source>
        <dbReference type="Proteomes" id="UP001595528"/>
    </source>
</evidence>
<dbReference type="InterPro" id="IPR037523">
    <property type="entry name" value="VOC_core"/>
</dbReference>
<gene>
    <name evidence="2" type="ORF">ACFOGJ_09695</name>
</gene>
<accession>A0ABV7KYL0</accession>
<dbReference type="InterPro" id="IPR029068">
    <property type="entry name" value="Glyas_Bleomycin-R_OHBP_Dase"/>
</dbReference>